<gene>
    <name evidence="1" type="ORF">PACLA_8A082740</name>
</gene>
<comment type="caution">
    <text evidence="1">The sequence shown here is derived from an EMBL/GenBank/DDBJ whole genome shotgun (WGS) entry which is preliminary data.</text>
</comment>
<dbReference type="InterPro" id="IPR002035">
    <property type="entry name" value="VWF_A"/>
</dbReference>
<accession>A0A6S7KR28</accession>
<dbReference type="PROSITE" id="PS50234">
    <property type="entry name" value="VWFA"/>
    <property type="match status" value="1"/>
</dbReference>
<dbReference type="Pfam" id="PF00092">
    <property type="entry name" value="VWA"/>
    <property type="match status" value="1"/>
</dbReference>
<reference evidence="1" key="1">
    <citation type="submission" date="2020-04" db="EMBL/GenBank/DDBJ databases">
        <authorList>
            <person name="Alioto T."/>
            <person name="Alioto T."/>
            <person name="Gomez Garrido J."/>
        </authorList>
    </citation>
    <scope>NUCLEOTIDE SEQUENCE</scope>
    <source>
        <strain evidence="1">A484AB</strain>
    </source>
</reference>
<dbReference type="EMBL" id="CACRXK020035691">
    <property type="protein sequence ID" value="CAB4044650.1"/>
    <property type="molecule type" value="Genomic_DNA"/>
</dbReference>
<proteinExistence type="predicted"/>
<evidence type="ECO:0000313" key="2">
    <source>
        <dbReference type="Proteomes" id="UP001152795"/>
    </source>
</evidence>
<dbReference type="AlphaFoldDB" id="A0A6S7KR28"/>
<dbReference type="SUPFAM" id="SSF53300">
    <property type="entry name" value="vWA-like"/>
    <property type="match status" value="1"/>
</dbReference>
<protein>
    <submittedName>
        <fullName evidence="1">Uncharacterized protein</fullName>
    </submittedName>
</protein>
<keyword evidence="2" id="KW-1185">Reference proteome</keyword>
<organism evidence="1 2">
    <name type="scientific">Paramuricea clavata</name>
    <name type="common">Red gorgonian</name>
    <name type="synonym">Violescent sea-whip</name>
    <dbReference type="NCBI Taxonomy" id="317549"/>
    <lineage>
        <taxon>Eukaryota</taxon>
        <taxon>Metazoa</taxon>
        <taxon>Cnidaria</taxon>
        <taxon>Anthozoa</taxon>
        <taxon>Octocorallia</taxon>
        <taxon>Malacalcyonacea</taxon>
        <taxon>Plexauridae</taxon>
        <taxon>Paramuricea</taxon>
    </lineage>
</organism>
<evidence type="ECO:0000313" key="1">
    <source>
        <dbReference type="EMBL" id="CAB4044650.1"/>
    </source>
</evidence>
<sequence>MKTQTELLDYVDSLSYSDISGNGTRTGMALKIADEKFPLTSPENYRSDAGDVVLIITDGEPIRRPGEDTFGSKYKSNSNGERMLAKDRAQNLRGRDIVVFGLRIRTEDTLSKFRSDIKEWSTKGKYFEANKDSLQRILDELTNVSCIDP</sequence>
<dbReference type="Gene3D" id="3.40.50.410">
    <property type="entry name" value="von Willebrand factor, type A domain"/>
    <property type="match status" value="1"/>
</dbReference>
<feature type="non-terminal residue" evidence="1">
    <location>
        <position position="1"/>
    </location>
</feature>
<dbReference type="InterPro" id="IPR036465">
    <property type="entry name" value="vWFA_dom_sf"/>
</dbReference>
<dbReference type="Proteomes" id="UP001152795">
    <property type="component" value="Unassembled WGS sequence"/>
</dbReference>
<name>A0A6S7KR28_PARCT</name>